<dbReference type="EMBL" id="JAUJYN010000012">
    <property type="protein sequence ID" value="KAK1259610.1"/>
    <property type="molecule type" value="Genomic_DNA"/>
</dbReference>
<feature type="compositionally biased region" description="Basic and acidic residues" evidence="1">
    <location>
        <begin position="74"/>
        <end position="86"/>
    </location>
</feature>
<gene>
    <name evidence="2" type="ORF">QJS04_geneDACA020014</name>
</gene>
<dbReference type="AlphaFoldDB" id="A0AAV9A6A3"/>
<evidence type="ECO:0000313" key="3">
    <source>
        <dbReference type="Proteomes" id="UP001179952"/>
    </source>
</evidence>
<reference evidence="2" key="2">
    <citation type="submission" date="2023-06" db="EMBL/GenBank/DDBJ databases">
        <authorList>
            <person name="Ma L."/>
            <person name="Liu K.-W."/>
            <person name="Li Z."/>
            <person name="Hsiao Y.-Y."/>
            <person name="Qi Y."/>
            <person name="Fu T."/>
            <person name="Tang G."/>
            <person name="Zhang D."/>
            <person name="Sun W.-H."/>
            <person name="Liu D.-K."/>
            <person name="Li Y."/>
            <person name="Chen G.-Z."/>
            <person name="Liu X.-D."/>
            <person name="Liao X.-Y."/>
            <person name="Jiang Y.-T."/>
            <person name="Yu X."/>
            <person name="Hao Y."/>
            <person name="Huang J."/>
            <person name="Zhao X.-W."/>
            <person name="Ke S."/>
            <person name="Chen Y.-Y."/>
            <person name="Wu W.-L."/>
            <person name="Hsu J.-L."/>
            <person name="Lin Y.-F."/>
            <person name="Huang M.-D."/>
            <person name="Li C.-Y."/>
            <person name="Huang L."/>
            <person name="Wang Z.-W."/>
            <person name="Zhao X."/>
            <person name="Zhong W.-Y."/>
            <person name="Peng D.-H."/>
            <person name="Ahmad S."/>
            <person name="Lan S."/>
            <person name="Zhang J.-S."/>
            <person name="Tsai W.-C."/>
            <person name="Van De Peer Y."/>
            <person name="Liu Z.-J."/>
        </authorList>
    </citation>
    <scope>NUCLEOTIDE SEQUENCE</scope>
    <source>
        <strain evidence="2">SCP</strain>
        <tissue evidence="2">Leaves</tissue>
    </source>
</reference>
<feature type="compositionally biased region" description="Low complexity" evidence="1">
    <location>
        <begin position="32"/>
        <end position="46"/>
    </location>
</feature>
<sequence>MDDREAHRKPVVILPKNILRCLRRRRRHHVKSSSSSESSLSGFSSSNAESTLYYGGVSDGGSVRLKPLRSPDWWSHRNDSVEKAESRVSASALAAKKKMDGRGGSIRSRLRGASNIEGKRGRDEADAFEVRFFPPLLSRFFWGFRIGEGGF</sequence>
<dbReference type="Proteomes" id="UP001179952">
    <property type="component" value="Unassembled WGS sequence"/>
</dbReference>
<protein>
    <submittedName>
        <fullName evidence="2">Uncharacterized protein</fullName>
    </submittedName>
</protein>
<evidence type="ECO:0000313" key="2">
    <source>
        <dbReference type="EMBL" id="KAK1259610.1"/>
    </source>
</evidence>
<name>A0AAV9A6A3_ACOGR</name>
<keyword evidence="3" id="KW-1185">Reference proteome</keyword>
<comment type="caution">
    <text evidence="2">The sequence shown here is derived from an EMBL/GenBank/DDBJ whole genome shotgun (WGS) entry which is preliminary data.</text>
</comment>
<evidence type="ECO:0000256" key="1">
    <source>
        <dbReference type="SAM" id="MobiDB-lite"/>
    </source>
</evidence>
<feature type="region of interest" description="Disordered" evidence="1">
    <location>
        <begin position="25"/>
        <end position="46"/>
    </location>
</feature>
<reference evidence="2" key="1">
    <citation type="journal article" date="2023" name="Nat. Commun.">
        <title>Diploid and tetraploid genomes of Acorus and the evolution of monocots.</title>
        <authorList>
            <person name="Ma L."/>
            <person name="Liu K.W."/>
            <person name="Li Z."/>
            <person name="Hsiao Y.Y."/>
            <person name="Qi Y."/>
            <person name="Fu T."/>
            <person name="Tang G.D."/>
            <person name="Zhang D."/>
            <person name="Sun W.H."/>
            <person name="Liu D.K."/>
            <person name="Li Y."/>
            <person name="Chen G.Z."/>
            <person name="Liu X.D."/>
            <person name="Liao X.Y."/>
            <person name="Jiang Y.T."/>
            <person name="Yu X."/>
            <person name="Hao Y."/>
            <person name="Huang J."/>
            <person name="Zhao X.W."/>
            <person name="Ke S."/>
            <person name="Chen Y.Y."/>
            <person name="Wu W.L."/>
            <person name="Hsu J.L."/>
            <person name="Lin Y.F."/>
            <person name="Huang M.D."/>
            <person name="Li C.Y."/>
            <person name="Huang L."/>
            <person name="Wang Z.W."/>
            <person name="Zhao X."/>
            <person name="Zhong W.Y."/>
            <person name="Peng D.H."/>
            <person name="Ahmad S."/>
            <person name="Lan S."/>
            <person name="Zhang J.S."/>
            <person name="Tsai W.C."/>
            <person name="Van de Peer Y."/>
            <person name="Liu Z.J."/>
        </authorList>
    </citation>
    <scope>NUCLEOTIDE SEQUENCE</scope>
    <source>
        <strain evidence="2">SCP</strain>
    </source>
</reference>
<organism evidence="2 3">
    <name type="scientific">Acorus gramineus</name>
    <name type="common">Dwarf sweet flag</name>
    <dbReference type="NCBI Taxonomy" id="55184"/>
    <lineage>
        <taxon>Eukaryota</taxon>
        <taxon>Viridiplantae</taxon>
        <taxon>Streptophyta</taxon>
        <taxon>Embryophyta</taxon>
        <taxon>Tracheophyta</taxon>
        <taxon>Spermatophyta</taxon>
        <taxon>Magnoliopsida</taxon>
        <taxon>Liliopsida</taxon>
        <taxon>Acoraceae</taxon>
        <taxon>Acorus</taxon>
    </lineage>
</organism>
<accession>A0AAV9A6A3</accession>
<proteinExistence type="predicted"/>
<feature type="region of interest" description="Disordered" evidence="1">
    <location>
        <begin position="68"/>
        <end position="108"/>
    </location>
</feature>